<comment type="caution">
    <text evidence="2">The sequence shown here is derived from an EMBL/GenBank/DDBJ whole genome shotgun (WGS) entry which is preliminary data.</text>
</comment>
<dbReference type="PROSITE" id="PS51257">
    <property type="entry name" value="PROKAR_LIPOPROTEIN"/>
    <property type="match status" value="1"/>
</dbReference>
<dbReference type="Proteomes" id="UP000526408">
    <property type="component" value="Unassembled WGS sequence"/>
</dbReference>
<reference evidence="2 3" key="1">
    <citation type="submission" date="2020-04" db="EMBL/GenBank/DDBJ databases">
        <authorList>
            <person name="Yoon J."/>
        </authorList>
    </citation>
    <scope>NUCLEOTIDE SEQUENCE [LARGE SCALE GENOMIC DNA]</scope>
    <source>
        <strain evidence="2 3">KMU-115</strain>
    </source>
</reference>
<keyword evidence="1" id="KW-0732">Signal</keyword>
<evidence type="ECO:0000256" key="1">
    <source>
        <dbReference type="SAM" id="SignalP"/>
    </source>
</evidence>
<name>A0A7X6H1T7_9RHOB</name>
<evidence type="ECO:0000313" key="3">
    <source>
        <dbReference type="Proteomes" id="UP000526408"/>
    </source>
</evidence>
<gene>
    <name evidence="2" type="ORF">HCU73_17835</name>
</gene>
<sequence>MHRTLTTLAAGAALWLAAAVLAQACPSTGMTGATIQYSAAQLQTPQVLSATAQGFVPLSGCPQIYGGVGYAEAAPDYTFYFNQMGGTGVIFDVQSDCDSTLIAHTPDGAWHFNDDGGTGLMPQLTLGAVEGRVDLWLGTYHANDVCPANLTVRAVGNTVPQGGCPNPAGVGQVHYFSGPQLTTPQQLGGVPAQGRTELWSCSITGTGYVDPNPAITLQLSQMDGYLLELSYNGSCDGTMLVRTADQQWRFDDDSAGNWNPRLQIEGRSANGTVNVWVGRYGQEACMGTLSVRAIPSGPQPQPPVPPQGAGLAGTWNVNANGFPGTLSFQQAGGGWTGIMNLGSRQETLLNVLFDPASGRVEFLRPNPGVDQHYVGTVSGSQISGQFNQSGGGYEYGWSASR</sequence>
<accession>A0A7X6H1T7</accession>
<dbReference type="AlphaFoldDB" id="A0A7X6H1T7"/>
<dbReference type="RefSeq" id="WP_168624843.1">
    <property type="nucleotide sequence ID" value="NZ_JAAZQQ010000007.1"/>
</dbReference>
<keyword evidence="3" id="KW-1185">Reference proteome</keyword>
<feature type="signal peptide" evidence="1">
    <location>
        <begin position="1"/>
        <end position="24"/>
    </location>
</feature>
<proteinExistence type="predicted"/>
<protein>
    <submittedName>
        <fullName evidence="2">Uncharacterized protein</fullName>
    </submittedName>
</protein>
<organism evidence="2 3">
    <name type="scientific">Roseicyclus persicicus</name>
    <dbReference type="NCBI Taxonomy" id="2650661"/>
    <lineage>
        <taxon>Bacteria</taxon>
        <taxon>Pseudomonadati</taxon>
        <taxon>Pseudomonadota</taxon>
        <taxon>Alphaproteobacteria</taxon>
        <taxon>Rhodobacterales</taxon>
        <taxon>Roseobacteraceae</taxon>
        <taxon>Roseicyclus</taxon>
    </lineage>
</organism>
<dbReference type="EMBL" id="JAAZQQ010000007">
    <property type="protein sequence ID" value="NKX46458.1"/>
    <property type="molecule type" value="Genomic_DNA"/>
</dbReference>
<feature type="chain" id="PRO_5030625446" evidence="1">
    <location>
        <begin position="25"/>
        <end position="401"/>
    </location>
</feature>
<evidence type="ECO:0000313" key="2">
    <source>
        <dbReference type="EMBL" id="NKX46458.1"/>
    </source>
</evidence>